<keyword evidence="2" id="KW-0680">Restriction system</keyword>
<reference evidence="7 8" key="1">
    <citation type="submission" date="2017-08" db="EMBL/GenBank/DDBJ databases">
        <title>WGS of Clinical strains of the CDC Group NO-1 linked to zoonotic infections in humans.</title>
        <authorList>
            <person name="Bernier A.-M."/>
            <person name="Bernard K."/>
        </authorList>
    </citation>
    <scope>NUCLEOTIDE SEQUENCE [LARGE SCALE GENOMIC DNA]</scope>
    <source>
        <strain evidence="7 8">NML79-0751</strain>
    </source>
</reference>
<dbReference type="Pfam" id="PF01420">
    <property type="entry name" value="Methylase_S"/>
    <property type="match status" value="2"/>
</dbReference>
<protein>
    <submittedName>
        <fullName evidence="7">Restriction endonuclease subunit S</fullName>
    </submittedName>
</protein>
<dbReference type="Gene3D" id="3.90.220.20">
    <property type="entry name" value="DNA methylase specificity domains"/>
    <property type="match status" value="2"/>
</dbReference>
<dbReference type="EMBL" id="NSJD01000011">
    <property type="protein sequence ID" value="PAT39913.1"/>
    <property type="molecule type" value="Genomic_DNA"/>
</dbReference>
<dbReference type="GO" id="GO:0004519">
    <property type="term" value="F:endonuclease activity"/>
    <property type="evidence" value="ECO:0007669"/>
    <property type="project" value="UniProtKB-KW"/>
</dbReference>
<dbReference type="InterPro" id="IPR051212">
    <property type="entry name" value="Type-I_RE_S_subunit"/>
</dbReference>
<dbReference type="PANTHER" id="PTHR43140">
    <property type="entry name" value="TYPE-1 RESTRICTION ENZYME ECOKI SPECIFICITY PROTEIN"/>
    <property type="match status" value="1"/>
</dbReference>
<dbReference type="InterPro" id="IPR000055">
    <property type="entry name" value="Restrct_endonuc_typeI_TRD"/>
</dbReference>
<dbReference type="GO" id="GO:0003677">
    <property type="term" value="F:DNA binding"/>
    <property type="evidence" value="ECO:0007669"/>
    <property type="project" value="UniProtKB-KW"/>
</dbReference>
<organism evidence="7 8">
    <name type="scientific">Vandammella animalimorsus</name>
    <dbReference type="NCBI Taxonomy" id="2029117"/>
    <lineage>
        <taxon>Bacteria</taxon>
        <taxon>Pseudomonadati</taxon>
        <taxon>Pseudomonadota</taxon>
        <taxon>Betaproteobacteria</taxon>
        <taxon>Burkholderiales</taxon>
        <taxon>Comamonadaceae</taxon>
        <taxon>Vandammella</taxon>
    </lineage>
</organism>
<accession>A0A2A2AQ80</accession>
<keyword evidence="7" id="KW-0255">Endonuclease</keyword>
<dbReference type="Proteomes" id="UP000218644">
    <property type="component" value="Unassembled WGS sequence"/>
</dbReference>
<dbReference type="SUPFAM" id="SSF116734">
    <property type="entry name" value="DNA methylase specificity domain"/>
    <property type="match status" value="2"/>
</dbReference>
<keyword evidence="7" id="KW-0540">Nuclease</keyword>
<dbReference type="GO" id="GO:0009307">
    <property type="term" value="P:DNA restriction-modification system"/>
    <property type="evidence" value="ECO:0007669"/>
    <property type="project" value="UniProtKB-KW"/>
</dbReference>
<feature type="coiled-coil region" evidence="4">
    <location>
        <begin position="169"/>
        <end position="206"/>
    </location>
</feature>
<dbReference type="CDD" id="cd17257">
    <property type="entry name" value="RMtype1_S_EcoBI-TRD1-CR1_like"/>
    <property type="match status" value="1"/>
</dbReference>
<evidence type="ECO:0000256" key="4">
    <source>
        <dbReference type="SAM" id="Coils"/>
    </source>
</evidence>
<feature type="domain" description="Type I restriction modification DNA specificity" evidence="6">
    <location>
        <begin position="23"/>
        <end position="180"/>
    </location>
</feature>
<comment type="caution">
    <text evidence="7">The sequence shown here is derived from an EMBL/GenBank/DDBJ whole genome shotgun (WGS) entry which is preliminary data.</text>
</comment>
<evidence type="ECO:0000256" key="2">
    <source>
        <dbReference type="ARBA" id="ARBA00022747"/>
    </source>
</evidence>
<dbReference type="PANTHER" id="PTHR43140:SF1">
    <property type="entry name" value="TYPE I RESTRICTION ENZYME ECOKI SPECIFICITY SUBUNIT"/>
    <property type="match status" value="1"/>
</dbReference>
<feature type="domain" description="Type I restriction modification DNA specificity" evidence="6">
    <location>
        <begin position="276"/>
        <end position="438"/>
    </location>
</feature>
<keyword evidence="3" id="KW-0238">DNA-binding</keyword>
<dbReference type="AlphaFoldDB" id="A0A2A2AQ80"/>
<evidence type="ECO:0000313" key="8">
    <source>
        <dbReference type="Proteomes" id="UP000218644"/>
    </source>
</evidence>
<evidence type="ECO:0000256" key="3">
    <source>
        <dbReference type="ARBA" id="ARBA00023125"/>
    </source>
</evidence>
<evidence type="ECO:0000256" key="5">
    <source>
        <dbReference type="SAM" id="MobiDB-lite"/>
    </source>
</evidence>
<dbReference type="RefSeq" id="WP_095557031.1">
    <property type="nucleotide sequence ID" value="NZ_NSJD01000011.1"/>
</dbReference>
<feature type="compositionally biased region" description="Polar residues" evidence="5">
    <location>
        <begin position="249"/>
        <end position="259"/>
    </location>
</feature>
<comment type="similarity">
    <text evidence="1">Belongs to the type-I restriction system S methylase family.</text>
</comment>
<name>A0A2A2AQ80_9BURK</name>
<dbReference type="InterPro" id="IPR044946">
    <property type="entry name" value="Restrct_endonuc_typeI_TRD_sf"/>
</dbReference>
<feature type="region of interest" description="Disordered" evidence="5">
    <location>
        <begin position="241"/>
        <end position="269"/>
    </location>
</feature>
<feature type="compositionally biased region" description="Basic residues" evidence="5">
    <location>
        <begin position="503"/>
        <end position="514"/>
    </location>
</feature>
<proteinExistence type="inferred from homology"/>
<keyword evidence="7" id="KW-0378">Hydrolase</keyword>
<sequence length="514" mass="56547">MAFTMTVAELIDADTSGMLGKHSTWERVPLADVAAILNGAPFDSAYFSNSEGMPLVRIRDVIAGQTSTYYTGDYEDAYLVQQGDLLIGMDGDFNSGFWRSEAALLNQRVCKVSPNEAFYEKRLLALVLPGYLAAINANTSSVTVKHLSSKTVSEIGLPLPPLPEQTRIVEKLEELLADLDAGVTELKTAQKKLAQYRQSLLKAAVQGDLTADWRRQHIPTETGAELLSRILKERRARWEAKQREKFASQGKTPPKNWQSKYPEPTPPDTQNLPKLPEGWVWASLDQLAAIGTGVTPLKSKKQYYLDGDIPWVTSGALNSETVTESAEYVTRLALQECRLELYPAGSLLVAMYGEGKTRGKCSELAIPATINQAIAALVFEESAVTCKAYIKSFLLKSYNDMRNQASGGVQPNLNLQIIRSIAVPLPPLSEQMAIDRALLAQLDLIKEQAASIEFTLKQTTTQCQNILRAAFAGELVPQDPNDEPASVLLARIRAQRAAQTPARKPRGRKKKETA</sequence>
<keyword evidence="4" id="KW-0175">Coiled coil</keyword>
<evidence type="ECO:0000259" key="6">
    <source>
        <dbReference type="Pfam" id="PF01420"/>
    </source>
</evidence>
<evidence type="ECO:0000313" key="7">
    <source>
        <dbReference type="EMBL" id="PAT39913.1"/>
    </source>
</evidence>
<gene>
    <name evidence="7" type="ORF">CK623_07775</name>
</gene>
<feature type="region of interest" description="Disordered" evidence="5">
    <location>
        <begin position="495"/>
        <end position="514"/>
    </location>
</feature>
<evidence type="ECO:0000256" key="1">
    <source>
        <dbReference type="ARBA" id="ARBA00010923"/>
    </source>
</evidence>